<evidence type="ECO:0000313" key="2">
    <source>
        <dbReference type="Proteomes" id="UP000593574"/>
    </source>
</evidence>
<organism evidence="1 2">
    <name type="scientific">Gossypium laxum</name>
    <dbReference type="NCBI Taxonomy" id="34288"/>
    <lineage>
        <taxon>Eukaryota</taxon>
        <taxon>Viridiplantae</taxon>
        <taxon>Streptophyta</taxon>
        <taxon>Embryophyta</taxon>
        <taxon>Tracheophyta</taxon>
        <taxon>Spermatophyta</taxon>
        <taxon>Magnoliopsida</taxon>
        <taxon>eudicotyledons</taxon>
        <taxon>Gunneridae</taxon>
        <taxon>Pentapetalae</taxon>
        <taxon>rosids</taxon>
        <taxon>malvids</taxon>
        <taxon>Malvales</taxon>
        <taxon>Malvaceae</taxon>
        <taxon>Malvoideae</taxon>
        <taxon>Gossypium</taxon>
    </lineage>
</organism>
<proteinExistence type="predicted"/>
<dbReference type="AlphaFoldDB" id="A0A7J8ZVZ4"/>
<gene>
    <name evidence="1" type="ORF">Golax_014849</name>
</gene>
<dbReference type="EMBL" id="JABEZV010000007">
    <property type="protein sequence ID" value="MBA0715978.1"/>
    <property type="molecule type" value="Genomic_DNA"/>
</dbReference>
<keyword evidence="2" id="KW-1185">Reference proteome</keyword>
<sequence length="103" mass="11980">ESITQVTEKNVVVRDLSLRTQKAKGDSLKEGYIFDLLEQVTSNARQNNLKDLTRIWKQWDSDTRGIFTERYGDIAHLIAINVDEQLIQIRKKNEVSCVPWFSL</sequence>
<evidence type="ECO:0000313" key="1">
    <source>
        <dbReference type="EMBL" id="MBA0715978.1"/>
    </source>
</evidence>
<name>A0A7J8ZVZ4_9ROSI</name>
<comment type="caution">
    <text evidence="1">The sequence shown here is derived from an EMBL/GenBank/DDBJ whole genome shotgun (WGS) entry which is preliminary data.</text>
</comment>
<dbReference type="Proteomes" id="UP000593574">
    <property type="component" value="Unassembled WGS sequence"/>
</dbReference>
<reference evidence="1 2" key="1">
    <citation type="journal article" date="2019" name="Genome Biol. Evol.">
        <title>Insights into the evolution of the New World diploid cottons (Gossypium, subgenus Houzingenia) based on genome sequencing.</title>
        <authorList>
            <person name="Grover C.E."/>
            <person name="Arick M.A. 2nd"/>
            <person name="Thrash A."/>
            <person name="Conover J.L."/>
            <person name="Sanders W.S."/>
            <person name="Peterson D.G."/>
            <person name="Frelichowski J.E."/>
            <person name="Scheffler J.A."/>
            <person name="Scheffler B.E."/>
            <person name="Wendel J.F."/>
        </authorList>
    </citation>
    <scope>NUCLEOTIDE SEQUENCE [LARGE SCALE GENOMIC DNA]</scope>
    <source>
        <strain evidence="1">4</strain>
        <tissue evidence="1">Leaf</tissue>
    </source>
</reference>
<feature type="non-terminal residue" evidence="1">
    <location>
        <position position="1"/>
    </location>
</feature>
<protein>
    <submittedName>
        <fullName evidence="1">Uncharacterized protein</fullName>
    </submittedName>
</protein>
<accession>A0A7J8ZVZ4</accession>